<comment type="caution">
    <text evidence="2">The sequence shown here is derived from an EMBL/GenBank/DDBJ whole genome shotgun (WGS) entry which is preliminary data.</text>
</comment>
<keyword evidence="1" id="KW-0472">Membrane</keyword>
<protein>
    <submittedName>
        <fullName evidence="2">Uncharacterized protein</fullName>
    </submittedName>
</protein>
<dbReference type="InterPro" id="IPR043993">
    <property type="entry name" value="T4SS_pilin"/>
</dbReference>
<dbReference type="EMBL" id="PCTA01000033">
    <property type="protein sequence ID" value="PIP61246.1"/>
    <property type="molecule type" value="Genomic_DNA"/>
</dbReference>
<dbReference type="Pfam" id="PF18895">
    <property type="entry name" value="T4SS_pilin"/>
    <property type="match status" value="1"/>
</dbReference>
<dbReference type="Proteomes" id="UP000231246">
    <property type="component" value="Unassembled WGS sequence"/>
</dbReference>
<evidence type="ECO:0000256" key="1">
    <source>
        <dbReference type="SAM" id="Phobius"/>
    </source>
</evidence>
<keyword evidence="1" id="KW-1133">Transmembrane helix</keyword>
<organism evidence="2 3">
    <name type="scientific">Candidatus Roizmanbacteria bacterium CG22_combo_CG10-13_8_21_14_all_38_20</name>
    <dbReference type="NCBI Taxonomy" id="1974862"/>
    <lineage>
        <taxon>Bacteria</taxon>
        <taxon>Candidatus Roizmaniibacteriota</taxon>
    </lineage>
</organism>
<accession>A0A2H0BU79</accession>
<reference evidence="2 3" key="1">
    <citation type="submission" date="2017-09" db="EMBL/GenBank/DDBJ databases">
        <title>Depth-based differentiation of microbial function through sediment-hosted aquifers and enrichment of novel symbionts in the deep terrestrial subsurface.</title>
        <authorList>
            <person name="Probst A.J."/>
            <person name="Ladd B."/>
            <person name="Jarett J.K."/>
            <person name="Geller-Mcgrath D.E."/>
            <person name="Sieber C.M."/>
            <person name="Emerson J.B."/>
            <person name="Anantharaman K."/>
            <person name="Thomas B.C."/>
            <person name="Malmstrom R."/>
            <person name="Stieglmeier M."/>
            <person name="Klingl A."/>
            <person name="Woyke T."/>
            <person name="Ryan C.M."/>
            <person name="Banfield J.F."/>
        </authorList>
    </citation>
    <scope>NUCLEOTIDE SEQUENCE [LARGE SCALE GENOMIC DNA]</scope>
    <source>
        <strain evidence="2">CG22_combo_CG10-13_8_21_14_all_38_20</strain>
    </source>
</reference>
<feature type="transmembrane region" description="Helical" evidence="1">
    <location>
        <begin position="71"/>
        <end position="92"/>
    </location>
</feature>
<keyword evidence="1" id="KW-0812">Transmembrane</keyword>
<gene>
    <name evidence="2" type="ORF">COW99_05685</name>
</gene>
<feature type="transmembrane region" description="Helical" evidence="1">
    <location>
        <begin position="33"/>
        <end position="59"/>
    </location>
</feature>
<proteinExistence type="predicted"/>
<dbReference type="AlphaFoldDB" id="A0A2H0BU79"/>
<evidence type="ECO:0000313" key="3">
    <source>
        <dbReference type="Proteomes" id="UP000231246"/>
    </source>
</evidence>
<evidence type="ECO:0000313" key="2">
    <source>
        <dbReference type="EMBL" id="PIP61246.1"/>
    </source>
</evidence>
<sequence>MEVYAVNLVDPSIFPPAAVISDPGSFINILLRFVYLIAGIIAFGLFVGGGLTMIAGANSSDSSKLEKGKHAITYAIIGLVVIFGSYFFIQYIEGIFAIKIL</sequence>
<name>A0A2H0BU79_9BACT</name>